<evidence type="ECO:0000313" key="3">
    <source>
        <dbReference type="Proteomes" id="UP000618579"/>
    </source>
</evidence>
<proteinExistence type="predicted"/>
<dbReference type="RefSeq" id="WP_171687061.1">
    <property type="nucleotide sequence ID" value="NZ_WHNZ01000079.1"/>
</dbReference>
<evidence type="ECO:0000313" key="2">
    <source>
        <dbReference type="EMBL" id="NOV04262.1"/>
    </source>
</evidence>
<evidence type="ECO:0008006" key="4">
    <source>
        <dbReference type="Google" id="ProtNLM"/>
    </source>
</evidence>
<comment type="caution">
    <text evidence="2">The sequence shown here is derived from an EMBL/GenBank/DDBJ whole genome shotgun (WGS) entry which is preliminary data.</text>
</comment>
<accession>A0ABX1ZWA4</accession>
<protein>
    <recommendedName>
        <fullName evidence="4">Exosporium protein C</fullName>
    </recommendedName>
</protein>
<reference evidence="2 3" key="1">
    <citation type="submission" date="2019-10" db="EMBL/GenBank/DDBJ databases">
        <title>Description of Paenibacillus pedi sp. nov.</title>
        <authorList>
            <person name="Carlier A."/>
            <person name="Qi S."/>
        </authorList>
    </citation>
    <scope>NUCLEOTIDE SEQUENCE [LARGE SCALE GENOMIC DNA]</scope>
    <source>
        <strain evidence="2 3">LMG 31457</strain>
    </source>
</reference>
<sequence>MSNIVSIGTSVPGASSGSLSRTVTTTPITLSQFGLAIPQGANRVILDATVGITSSLLAPVLLFNVLRGNAVIFSCRQEVLLSTGQELTVSFQAIDSNVPATSNQGYTLTVQLESSLLVGATVTGPVTFSGISYTYG</sequence>
<feature type="region of interest" description="Disordered" evidence="1">
    <location>
        <begin position="1"/>
        <end position="21"/>
    </location>
</feature>
<keyword evidence="3" id="KW-1185">Reference proteome</keyword>
<name>A0ABX1ZWA4_9BACL</name>
<evidence type="ECO:0000256" key="1">
    <source>
        <dbReference type="SAM" id="MobiDB-lite"/>
    </source>
</evidence>
<dbReference type="Proteomes" id="UP000618579">
    <property type="component" value="Unassembled WGS sequence"/>
</dbReference>
<gene>
    <name evidence="2" type="ORF">GC097_30235</name>
</gene>
<dbReference type="EMBL" id="WHNZ01000079">
    <property type="protein sequence ID" value="NOV04262.1"/>
    <property type="molecule type" value="Genomic_DNA"/>
</dbReference>
<organism evidence="2 3">
    <name type="scientific">Paenibacillus planticolens</name>
    <dbReference type="NCBI Taxonomy" id="2654976"/>
    <lineage>
        <taxon>Bacteria</taxon>
        <taxon>Bacillati</taxon>
        <taxon>Bacillota</taxon>
        <taxon>Bacilli</taxon>
        <taxon>Bacillales</taxon>
        <taxon>Paenibacillaceae</taxon>
        <taxon>Paenibacillus</taxon>
    </lineage>
</organism>